<organism evidence="10">
    <name type="scientific">Oopsacas minuta</name>
    <dbReference type="NCBI Taxonomy" id="111878"/>
    <lineage>
        <taxon>Eukaryota</taxon>
        <taxon>Metazoa</taxon>
        <taxon>Porifera</taxon>
        <taxon>Hexactinellida</taxon>
        <taxon>Hexasterophora</taxon>
        <taxon>Lyssacinosida</taxon>
        <taxon>Leucopsacidae</taxon>
        <taxon>Oopsacas</taxon>
    </lineage>
</organism>
<dbReference type="InterPro" id="IPR034988">
    <property type="entry name" value="DAZ_BOULE_RRM"/>
</dbReference>
<keyword evidence="2" id="KW-0217">Developmental protein</keyword>
<comment type="subcellular location">
    <subcellularLocation>
        <location evidence="1">Cytoplasm</location>
    </subcellularLocation>
</comment>
<evidence type="ECO:0000256" key="7">
    <source>
        <dbReference type="ARBA" id="ARBA00022884"/>
    </source>
</evidence>
<dbReference type="InterPro" id="IPR035979">
    <property type="entry name" value="RBD_domain_sf"/>
</dbReference>
<dbReference type="CDD" id="cd12412">
    <property type="entry name" value="RRM_DAZL_BOULE"/>
    <property type="match status" value="1"/>
</dbReference>
<accession>A0A1W5RSD2</accession>
<evidence type="ECO:0000256" key="3">
    <source>
        <dbReference type="ARBA" id="ARBA00022490"/>
    </source>
</evidence>
<dbReference type="SMART" id="SM00360">
    <property type="entry name" value="RRM"/>
    <property type="match status" value="1"/>
</dbReference>
<dbReference type="Gene3D" id="3.30.70.330">
    <property type="match status" value="1"/>
</dbReference>
<keyword evidence="6" id="KW-0744">Spermatogenesis</keyword>
<evidence type="ECO:0000256" key="8">
    <source>
        <dbReference type="PROSITE-ProRule" id="PRU00176"/>
    </source>
</evidence>
<evidence type="ECO:0000256" key="4">
    <source>
        <dbReference type="ARBA" id="ARBA00022782"/>
    </source>
</evidence>
<dbReference type="PANTHER" id="PTHR11176:SF57">
    <property type="entry name" value="PROTEIN BOULE"/>
    <property type="match status" value="1"/>
</dbReference>
<evidence type="ECO:0000256" key="5">
    <source>
        <dbReference type="ARBA" id="ARBA00022845"/>
    </source>
</evidence>
<dbReference type="PANTHER" id="PTHR11176">
    <property type="entry name" value="BOULE-RELATED"/>
    <property type="match status" value="1"/>
</dbReference>
<keyword evidence="3" id="KW-0963">Cytoplasm</keyword>
<dbReference type="GO" id="GO:0005737">
    <property type="term" value="C:cytoplasm"/>
    <property type="evidence" value="ECO:0007669"/>
    <property type="project" value="UniProtKB-SubCell"/>
</dbReference>
<dbReference type="SUPFAM" id="SSF54928">
    <property type="entry name" value="RNA-binding domain, RBD"/>
    <property type="match status" value="1"/>
</dbReference>
<evidence type="ECO:0000256" key="6">
    <source>
        <dbReference type="ARBA" id="ARBA00022871"/>
    </source>
</evidence>
<dbReference type="EMBL" id="KX216831">
    <property type="protein sequence ID" value="AQX83036.1"/>
    <property type="molecule type" value="mRNA"/>
</dbReference>
<keyword evidence="7 8" id="KW-0694">RNA-binding</keyword>
<keyword evidence="4" id="KW-0221">Differentiation</keyword>
<keyword evidence="5" id="KW-0810">Translation regulation</keyword>
<dbReference type="GO" id="GO:0070935">
    <property type="term" value="P:3'-UTR-mediated mRNA stabilization"/>
    <property type="evidence" value="ECO:0007669"/>
    <property type="project" value="TreeGrafter"/>
</dbReference>
<feature type="domain" description="RRM" evidence="9">
    <location>
        <begin position="44"/>
        <end position="120"/>
    </location>
</feature>
<dbReference type="GO" id="GO:0003730">
    <property type="term" value="F:mRNA 3'-UTR binding"/>
    <property type="evidence" value="ECO:0007669"/>
    <property type="project" value="TreeGrafter"/>
</dbReference>
<dbReference type="GO" id="GO:0008494">
    <property type="term" value="F:translation activator activity"/>
    <property type="evidence" value="ECO:0007669"/>
    <property type="project" value="TreeGrafter"/>
</dbReference>
<dbReference type="InterPro" id="IPR012677">
    <property type="entry name" value="Nucleotide-bd_a/b_plait_sf"/>
</dbReference>
<dbReference type="InterPro" id="IPR000504">
    <property type="entry name" value="RRM_dom"/>
</dbReference>
<dbReference type="Pfam" id="PF00076">
    <property type="entry name" value="RRM_1"/>
    <property type="match status" value="1"/>
</dbReference>
<dbReference type="AlphaFoldDB" id="A0A1W5RSD2"/>
<evidence type="ECO:0000256" key="1">
    <source>
        <dbReference type="ARBA" id="ARBA00004496"/>
    </source>
</evidence>
<dbReference type="GO" id="GO:0007283">
    <property type="term" value="P:spermatogenesis"/>
    <property type="evidence" value="ECO:0007669"/>
    <property type="project" value="UniProtKB-KW"/>
</dbReference>
<dbReference type="FunFam" id="3.30.70.330:FF:000167">
    <property type="entry name" value="protein boule-like isoform X1"/>
    <property type="match status" value="1"/>
</dbReference>
<dbReference type="GO" id="GO:0030154">
    <property type="term" value="P:cell differentiation"/>
    <property type="evidence" value="ECO:0007669"/>
    <property type="project" value="UniProtKB-KW"/>
</dbReference>
<reference evidence="10" key="1">
    <citation type="submission" date="2016-05" db="EMBL/GenBank/DDBJ databases">
        <title>The stepping stone for understanding somatic and germ lines origins.</title>
        <authorList>
            <person name="Fierro-Constain L."/>
            <person name="Schenkelaars Q."/>
            <person name="Gazave E."/>
            <person name="Haguenauer A."/>
            <person name="Ereskovsky A."/>
            <person name="Borchiellini C."/>
        </authorList>
    </citation>
    <scope>NUCLEOTIDE SEQUENCE</scope>
</reference>
<dbReference type="GO" id="GO:0045948">
    <property type="term" value="P:positive regulation of translational initiation"/>
    <property type="evidence" value="ECO:0007669"/>
    <property type="project" value="TreeGrafter"/>
</dbReference>
<evidence type="ECO:0000313" key="10">
    <source>
        <dbReference type="EMBL" id="AQX83036.1"/>
    </source>
</evidence>
<evidence type="ECO:0000259" key="9">
    <source>
        <dbReference type="PROSITE" id="PS50102"/>
    </source>
</evidence>
<dbReference type="GO" id="GO:0051321">
    <property type="term" value="P:meiotic cell cycle"/>
    <property type="evidence" value="ECO:0007669"/>
    <property type="project" value="UniProtKB-ARBA"/>
</dbReference>
<protein>
    <submittedName>
        <fullName evidence="10">Boule</fullName>
    </submittedName>
</protein>
<sequence>MFHHTSSLAFTKQESVEFQHLQQSYVNSNQSNNDNIIYGVEIPNRVFVGGVPYDTTELELKNFFQSFGGIKDVKIITDRDGISKGYGFITFEREEQAIKMQGKKTIYYKEKKLNIGPAIRKQGGQFPKANQEFLTGQIKIFINSSHSPVYTPSSSDKISPMIYSLSPSHYMQSIPYCHHLSLE</sequence>
<name>A0A1W5RSD2_9METZ</name>
<evidence type="ECO:0000256" key="2">
    <source>
        <dbReference type="ARBA" id="ARBA00022473"/>
    </source>
</evidence>
<dbReference type="PROSITE" id="PS50102">
    <property type="entry name" value="RRM"/>
    <property type="match status" value="1"/>
</dbReference>
<proteinExistence type="evidence at transcript level"/>